<name>A0A564YSU9_HYMDI</name>
<keyword evidence="2" id="KW-1185">Reference proteome</keyword>
<proteinExistence type="predicted"/>
<gene>
    <name evidence="1" type="ORF">WMSIL1_LOCUS8478</name>
</gene>
<sequence>IALFVFKDHTRRQRLIRSSVHSKFLLSRLIQTLSCSRYFWSSLANFGSKLIIEDSARGHLDC</sequence>
<dbReference type="EMBL" id="CABIJS010000333">
    <property type="protein sequence ID" value="VUZ49793.1"/>
    <property type="molecule type" value="Genomic_DNA"/>
</dbReference>
<feature type="non-terminal residue" evidence="1">
    <location>
        <position position="1"/>
    </location>
</feature>
<accession>A0A564YSU9</accession>
<evidence type="ECO:0000313" key="2">
    <source>
        <dbReference type="Proteomes" id="UP000321570"/>
    </source>
</evidence>
<reference evidence="1 2" key="1">
    <citation type="submission" date="2019-07" db="EMBL/GenBank/DDBJ databases">
        <authorList>
            <person name="Jastrzebski P J."/>
            <person name="Paukszto L."/>
            <person name="Jastrzebski P J."/>
        </authorList>
    </citation>
    <scope>NUCLEOTIDE SEQUENCE [LARGE SCALE GENOMIC DNA]</scope>
    <source>
        <strain evidence="1 2">WMS-il1</strain>
    </source>
</reference>
<dbReference type="AlphaFoldDB" id="A0A564YSU9"/>
<evidence type="ECO:0000313" key="1">
    <source>
        <dbReference type="EMBL" id="VUZ49793.1"/>
    </source>
</evidence>
<protein>
    <submittedName>
        <fullName evidence="1">Uncharacterized protein</fullName>
    </submittedName>
</protein>
<dbReference type="Proteomes" id="UP000321570">
    <property type="component" value="Unassembled WGS sequence"/>
</dbReference>
<organism evidence="1 2">
    <name type="scientific">Hymenolepis diminuta</name>
    <name type="common">Rat tapeworm</name>
    <dbReference type="NCBI Taxonomy" id="6216"/>
    <lineage>
        <taxon>Eukaryota</taxon>
        <taxon>Metazoa</taxon>
        <taxon>Spiralia</taxon>
        <taxon>Lophotrochozoa</taxon>
        <taxon>Platyhelminthes</taxon>
        <taxon>Cestoda</taxon>
        <taxon>Eucestoda</taxon>
        <taxon>Cyclophyllidea</taxon>
        <taxon>Hymenolepididae</taxon>
        <taxon>Hymenolepis</taxon>
    </lineage>
</organism>